<comment type="similarity">
    <text evidence="2">Belongs to the nitroreductase family.</text>
</comment>
<keyword evidence="3" id="KW-0285">Flavoprotein</keyword>
<dbReference type="InterPro" id="IPR026021">
    <property type="entry name" value="YdjA-like"/>
</dbReference>
<evidence type="ECO:0000256" key="6">
    <source>
        <dbReference type="ARBA" id="ARBA00023002"/>
    </source>
</evidence>
<evidence type="ECO:0000256" key="1">
    <source>
        <dbReference type="ARBA" id="ARBA00001917"/>
    </source>
</evidence>
<dbReference type="InterPro" id="IPR029479">
    <property type="entry name" value="Nitroreductase"/>
</dbReference>
<reference evidence="10" key="1">
    <citation type="submission" date="2016-10" db="EMBL/GenBank/DDBJ databases">
        <authorList>
            <person name="Varghese N."/>
            <person name="Submissions S."/>
        </authorList>
    </citation>
    <scope>NUCLEOTIDE SEQUENCE [LARGE SCALE GENOMIC DNA]</scope>
    <source>
        <strain evidence="10">CGMCC 1.10369</strain>
    </source>
</reference>
<evidence type="ECO:0000256" key="2">
    <source>
        <dbReference type="ARBA" id="ARBA00007118"/>
    </source>
</evidence>
<dbReference type="RefSeq" id="WP_090843149.1">
    <property type="nucleotide sequence ID" value="NZ_FNIL01000007.1"/>
</dbReference>
<comment type="cofactor">
    <cofactor evidence="1">
        <name>FMN</name>
        <dbReference type="ChEBI" id="CHEBI:58210"/>
    </cofactor>
</comment>
<accession>A0A1H0GYQ8</accession>
<dbReference type="Gene3D" id="3.40.109.10">
    <property type="entry name" value="NADH Oxidase"/>
    <property type="match status" value="1"/>
</dbReference>
<dbReference type="PANTHER" id="PTHR43821">
    <property type="entry name" value="NAD(P)H NITROREDUCTASE YDJA-RELATED"/>
    <property type="match status" value="1"/>
</dbReference>
<keyword evidence="5" id="KW-0521">NADP</keyword>
<evidence type="ECO:0000259" key="8">
    <source>
        <dbReference type="Pfam" id="PF00881"/>
    </source>
</evidence>
<feature type="domain" description="Nitroreductase" evidence="8">
    <location>
        <begin position="13"/>
        <end position="162"/>
    </location>
</feature>
<dbReference type="PANTHER" id="PTHR43821:SF1">
    <property type="entry name" value="NAD(P)H NITROREDUCTASE YDJA-RELATED"/>
    <property type="match status" value="1"/>
</dbReference>
<name>A0A1H0GYQ8_9BACI</name>
<dbReference type="Proteomes" id="UP000198778">
    <property type="component" value="Unassembled WGS sequence"/>
</dbReference>
<sequence>MTIETITPIAKAIRERRSIKKDYLDIPVTEKFIMGILEEAVWAPTHGLREPWRFIIVPTENKNQFVEDMITFFPEERRENRRKYFEQPAAFLIVIMPKSEEQKKQDEDFGAVSCLIHNFQLLAWEKDLGVVWKTNPHIYDPGVEKLLDLETNEKIAGFLHLGFFEKNNSVKAQPRTSPLKKSTIYGQK</sequence>
<dbReference type="CDD" id="cd02135">
    <property type="entry name" value="YdjA-like"/>
    <property type="match status" value="1"/>
</dbReference>
<dbReference type="SUPFAM" id="SSF55469">
    <property type="entry name" value="FMN-dependent nitroreductase-like"/>
    <property type="match status" value="1"/>
</dbReference>
<dbReference type="GO" id="GO:0016491">
    <property type="term" value="F:oxidoreductase activity"/>
    <property type="evidence" value="ECO:0007669"/>
    <property type="project" value="UniProtKB-KW"/>
</dbReference>
<evidence type="ECO:0000313" key="10">
    <source>
        <dbReference type="Proteomes" id="UP000198778"/>
    </source>
</evidence>
<dbReference type="OrthoDB" id="9804207at2"/>
<gene>
    <name evidence="9" type="ORF">SAMN04488053_10795</name>
</gene>
<evidence type="ECO:0000313" key="9">
    <source>
        <dbReference type="EMBL" id="SDO11952.1"/>
    </source>
</evidence>
<keyword evidence="6" id="KW-0560">Oxidoreductase</keyword>
<evidence type="ECO:0000256" key="5">
    <source>
        <dbReference type="ARBA" id="ARBA00022857"/>
    </source>
</evidence>
<dbReference type="STRING" id="745820.SAMN04488053_10795"/>
<dbReference type="InterPro" id="IPR052530">
    <property type="entry name" value="NAD(P)H_nitroreductase"/>
</dbReference>
<protein>
    <submittedName>
        <fullName evidence="9">Nitroreductase</fullName>
    </submittedName>
</protein>
<keyword evidence="4" id="KW-0288">FMN</keyword>
<dbReference type="InterPro" id="IPR000415">
    <property type="entry name" value="Nitroreductase-like"/>
</dbReference>
<organism evidence="9 10">
    <name type="scientific">Alkalicoccus daliensis</name>
    <dbReference type="NCBI Taxonomy" id="745820"/>
    <lineage>
        <taxon>Bacteria</taxon>
        <taxon>Bacillati</taxon>
        <taxon>Bacillota</taxon>
        <taxon>Bacilli</taxon>
        <taxon>Bacillales</taxon>
        <taxon>Bacillaceae</taxon>
        <taxon>Alkalicoccus</taxon>
    </lineage>
</organism>
<keyword evidence="7" id="KW-0520">NAD</keyword>
<evidence type="ECO:0000256" key="7">
    <source>
        <dbReference type="ARBA" id="ARBA00023027"/>
    </source>
</evidence>
<keyword evidence="10" id="KW-1185">Reference proteome</keyword>
<proteinExistence type="inferred from homology"/>
<dbReference type="AlphaFoldDB" id="A0A1H0GYQ8"/>
<evidence type="ECO:0000256" key="4">
    <source>
        <dbReference type="ARBA" id="ARBA00022643"/>
    </source>
</evidence>
<dbReference type="Pfam" id="PF00881">
    <property type="entry name" value="Nitroreductase"/>
    <property type="match status" value="1"/>
</dbReference>
<evidence type="ECO:0000256" key="3">
    <source>
        <dbReference type="ARBA" id="ARBA00022630"/>
    </source>
</evidence>
<dbReference type="EMBL" id="FNIL01000007">
    <property type="protein sequence ID" value="SDO11952.1"/>
    <property type="molecule type" value="Genomic_DNA"/>
</dbReference>